<dbReference type="InterPro" id="IPR005302">
    <property type="entry name" value="MoCF_Sase_C"/>
</dbReference>
<dbReference type="InterPro" id="IPR011037">
    <property type="entry name" value="Pyrv_Knase-like_insert_dom_sf"/>
</dbReference>
<reference evidence="2" key="2">
    <citation type="submission" date="2022-08" db="EMBL/GenBank/DDBJ databases">
        <authorList>
            <person name="Dong C."/>
        </authorList>
    </citation>
    <scope>NUCLEOTIDE SEQUENCE</scope>
    <source>
        <strain evidence="2">59MF3M-4</strain>
    </source>
</reference>
<name>A0A9X3AG42_9GAMM</name>
<dbReference type="GO" id="GO:0003824">
    <property type="term" value="F:catalytic activity"/>
    <property type="evidence" value="ECO:0007669"/>
    <property type="project" value="InterPro"/>
</dbReference>
<dbReference type="GO" id="GO:0030170">
    <property type="term" value="F:pyridoxal phosphate binding"/>
    <property type="evidence" value="ECO:0007669"/>
    <property type="project" value="InterPro"/>
</dbReference>
<protein>
    <submittedName>
        <fullName evidence="2">MOSC domain-containing protein</fullName>
    </submittedName>
</protein>
<dbReference type="AlphaFoldDB" id="A0A9X3AG42"/>
<proteinExistence type="predicted"/>
<accession>A0A9X3AG42</accession>
<dbReference type="Proteomes" id="UP001147830">
    <property type="component" value="Unassembled WGS sequence"/>
</dbReference>
<dbReference type="PANTHER" id="PTHR36930">
    <property type="entry name" value="METAL-SULFUR CLUSTER BIOSYNTHESIS PROTEINS YUAD-RELATED"/>
    <property type="match status" value="1"/>
</dbReference>
<evidence type="ECO:0000313" key="2">
    <source>
        <dbReference type="EMBL" id="MCT7358276.1"/>
    </source>
</evidence>
<feature type="domain" description="MOSC" evidence="1">
    <location>
        <begin position="26"/>
        <end position="163"/>
    </location>
</feature>
<dbReference type="PANTHER" id="PTHR36930:SF1">
    <property type="entry name" value="MOSC DOMAIN-CONTAINING PROTEIN"/>
    <property type="match status" value="1"/>
</dbReference>
<evidence type="ECO:0000259" key="1">
    <source>
        <dbReference type="PROSITE" id="PS51340"/>
    </source>
</evidence>
<dbReference type="PROSITE" id="PS51340">
    <property type="entry name" value="MOSC"/>
    <property type="match status" value="1"/>
</dbReference>
<organism evidence="2 3">
    <name type="scientific">Thalassolituus pacificus</name>
    <dbReference type="NCBI Taxonomy" id="2975440"/>
    <lineage>
        <taxon>Bacteria</taxon>
        <taxon>Pseudomonadati</taxon>
        <taxon>Pseudomonadota</taxon>
        <taxon>Gammaproteobacteria</taxon>
        <taxon>Oceanospirillales</taxon>
        <taxon>Oceanospirillaceae</taxon>
        <taxon>Thalassolituus</taxon>
    </lineage>
</organism>
<dbReference type="GO" id="GO:0030151">
    <property type="term" value="F:molybdenum ion binding"/>
    <property type="evidence" value="ECO:0007669"/>
    <property type="project" value="InterPro"/>
</dbReference>
<dbReference type="InterPro" id="IPR052716">
    <property type="entry name" value="MOSC_domain"/>
</dbReference>
<dbReference type="Pfam" id="PF03473">
    <property type="entry name" value="MOSC"/>
    <property type="match status" value="1"/>
</dbReference>
<sequence>MDRQQTLFGRFSADLPSGRLDWIGLRPARREAVISVEQTYAIADLGLEGDRRCQGTPGSARQVTLINAEHIEAVAKLLRREVIDPALLRRNLVISGVNLQALRYQQFRIGDAVFLATALCHPCSRMDEVLGLGGHAAMLGHGGLCARILRAGKIHVGDALVCLAEGERLAE</sequence>
<dbReference type="RefSeq" id="WP_260975195.1">
    <property type="nucleotide sequence ID" value="NZ_JAOANI010000012.1"/>
</dbReference>
<reference evidence="2" key="1">
    <citation type="journal article" date="2022" name="Front. Microbiol.">
        <title>Genome-based taxonomic rearrangement of Oceanobacter-related bacteria including the description of Thalassolituus hydrocarbonoclasticus sp. nov. and Thalassolituus pacificus sp. nov. and emended description of the genus Thalassolituus.</title>
        <authorList>
            <person name="Dong C."/>
            <person name="Wei L."/>
            <person name="Wang J."/>
            <person name="Lai Q."/>
            <person name="Huang Z."/>
            <person name="Shao Z."/>
        </authorList>
    </citation>
    <scope>NUCLEOTIDE SEQUENCE</scope>
    <source>
        <strain evidence="2">59MF3M-4</strain>
    </source>
</reference>
<keyword evidence="3" id="KW-1185">Reference proteome</keyword>
<dbReference type="EMBL" id="JAOANI010000012">
    <property type="protein sequence ID" value="MCT7358276.1"/>
    <property type="molecule type" value="Genomic_DNA"/>
</dbReference>
<dbReference type="SUPFAM" id="SSF50800">
    <property type="entry name" value="PK beta-barrel domain-like"/>
    <property type="match status" value="1"/>
</dbReference>
<comment type="caution">
    <text evidence="2">The sequence shown here is derived from an EMBL/GenBank/DDBJ whole genome shotgun (WGS) entry which is preliminary data.</text>
</comment>
<gene>
    <name evidence="2" type="ORF">NYR02_04470</name>
</gene>
<evidence type="ECO:0000313" key="3">
    <source>
        <dbReference type="Proteomes" id="UP001147830"/>
    </source>
</evidence>
<dbReference type="Gene3D" id="2.40.33.20">
    <property type="entry name" value="PK beta-barrel domain-like"/>
    <property type="match status" value="1"/>
</dbReference>